<comment type="caution">
    <text evidence="2">The sequence shown here is derived from an EMBL/GenBank/DDBJ whole genome shotgun (WGS) entry which is preliminary data.</text>
</comment>
<feature type="region of interest" description="Disordered" evidence="1">
    <location>
        <begin position="1"/>
        <end position="30"/>
    </location>
</feature>
<protein>
    <submittedName>
        <fullName evidence="2">Uncharacterized protein</fullName>
    </submittedName>
</protein>
<name>A0AAV4V1X3_9ARAC</name>
<reference evidence="2 3" key="1">
    <citation type="submission" date="2021-06" db="EMBL/GenBank/DDBJ databases">
        <title>Caerostris darwini draft genome.</title>
        <authorList>
            <person name="Kono N."/>
            <person name="Arakawa K."/>
        </authorList>
    </citation>
    <scope>NUCLEOTIDE SEQUENCE [LARGE SCALE GENOMIC DNA]</scope>
</reference>
<evidence type="ECO:0000256" key="1">
    <source>
        <dbReference type="SAM" id="MobiDB-lite"/>
    </source>
</evidence>
<evidence type="ECO:0000313" key="2">
    <source>
        <dbReference type="EMBL" id="GIY64237.1"/>
    </source>
</evidence>
<dbReference type="Proteomes" id="UP001054837">
    <property type="component" value="Unassembled WGS sequence"/>
</dbReference>
<organism evidence="2 3">
    <name type="scientific">Caerostris darwini</name>
    <dbReference type="NCBI Taxonomy" id="1538125"/>
    <lineage>
        <taxon>Eukaryota</taxon>
        <taxon>Metazoa</taxon>
        <taxon>Ecdysozoa</taxon>
        <taxon>Arthropoda</taxon>
        <taxon>Chelicerata</taxon>
        <taxon>Arachnida</taxon>
        <taxon>Araneae</taxon>
        <taxon>Araneomorphae</taxon>
        <taxon>Entelegynae</taxon>
        <taxon>Araneoidea</taxon>
        <taxon>Araneidae</taxon>
        <taxon>Caerostris</taxon>
    </lineage>
</organism>
<sequence length="118" mass="13079">MIKLSEAGPGAGLINHPTTKDESELSCKTRSEKELLPTLYLLRPPDRKGNTVKGIPLGRRSPPFQGSLSQFAHDDTLHFPSLLSAIRSALPTLQSTQNDNEKAIIVFEHYHAHYCSSR</sequence>
<keyword evidence="3" id="KW-1185">Reference proteome</keyword>
<dbReference type="EMBL" id="BPLQ01012295">
    <property type="protein sequence ID" value="GIY64237.1"/>
    <property type="molecule type" value="Genomic_DNA"/>
</dbReference>
<proteinExistence type="predicted"/>
<accession>A0AAV4V1X3</accession>
<evidence type="ECO:0000313" key="3">
    <source>
        <dbReference type="Proteomes" id="UP001054837"/>
    </source>
</evidence>
<feature type="compositionally biased region" description="Basic and acidic residues" evidence="1">
    <location>
        <begin position="18"/>
        <end position="30"/>
    </location>
</feature>
<gene>
    <name evidence="2" type="ORF">CDAR_506351</name>
</gene>
<dbReference type="AlphaFoldDB" id="A0AAV4V1X3"/>